<dbReference type="EMBL" id="CP159992">
    <property type="protein sequence ID" value="XCP92873.1"/>
    <property type="molecule type" value="Genomic_DNA"/>
</dbReference>
<dbReference type="AlphaFoldDB" id="A0AAU8N8Q0"/>
<evidence type="ECO:0000256" key="1">
    <source>
        <dbReference type="SAM" id="Phobius"/>
    </source>
</evidence>
<gene>
    <name evidence="2" type="ORF">ABXS70_16655</name>
</gene>
<keyword evidence="1" id="KW-0812">Transmembrane</keyword>
<dbReference type="RefSeq" id="WP_342555188.1">
    <property type="nucleotide sequence ID" value="NZ_CP159992.1"/>
</dbReference>
<evidence type="ECO:0000313" key="2">
    <source>
        <dbReference type="EMBL" id="XCP92873.1"/>
    </source>
</evidence>
<keyword evidence="1" id="KW-0472">Membrane</keyword>
<feature type="transmembrane region" description="Helical" evidence="1">
    <location>
        <begin position="40"/>
        <end position="59"/>
    </location>
</feature>
<name>A0AAU8N8Q0_9BACL</name>
<protein>
    <submittedName>
        <fullName evidence="2">Uncharacterized protein</fullName>
    </submittedName>
</protein>
<reference evidence="2" key="1">
    <citation type="submission" date="2024-05" db="EMBL/GenBank/DDBJ databases">
        <title>Draft genome assemblies of 36 bacteria isolated from hibernating arctic ground squirrels.</title>
        <authorList>
            <person name="McKee H."/>
            <person name="Mullen L."/>
            <person name="Drown D.M."/>
            <person name="Duddleston K.N."/>
        </authorList>
    </citation>
    <scope>NUCLEOTIDE SEQUENCE</scope>
    <source>
        <strain evidence="2">AN1007</strain>
    </source>
</reference>
<proteinExistence type="predicted"/>
<accession>A0AAU8N8Q0</accession>
<sequence>MKRLKKTKHVIYLLIALSMLVIALPRISFAGGMDWVNIFGIVWVLFSLLIVGAHLHFILGVDEEKKRALEAVRRAKLRQWEMKLLDKQERNESSVI</sequence>
<organism evidence="2">
    <name type="scientific">Paenibacillus sp. AN1007</name>
    <dbReference type="NCBI Taxonomy" id="3151385"/>
    <lineage>
        <taxon>Bacteria</taxon>
        <taxon>Bacillati</taxon>
        <taxon>Bacillota</taxon>
        <taxon>Bacilli</taxon>
        <taxon>Bacillales</taxon>
        <taxon>Paenibacillaceae</taxon>
        <taxon>Paenibacillus</taxon>
    </lineage>
</organism>
<keyword evidence="1" id="KW-1133">Transmembrane helix</keyword>